<dbReference type="EMBL" id="JACAZH010000004">
    <property type="protein sequence ID" value="KAF7370170.1"/>
    <property type="molecule type" value="Genomic_DNA"/>
</dbReference>
<accession>A0A8H6Z012</accession>
<sequence>MHDWKPRRLPLAPTTSAHGTNTSRRRSAVETQRFQSVPPSPPQSAPSNIAIVYCGPTAQMRTLVEISEFEIPACTELHTTNRCAQPGMFLTSLGIQHPPFFIPARGRRRPAPLPLYLDAPAQKLACRGTLALSIVHAAVYPASHVPRPSPASPIAPTPIPTHCDFRT</sequence>
<feature type="region of interest" description="Disordered" evidence="1">
    <location>
        <begin position="1"/>
        <end position="44"/>
    </location>
</feature>
<evidence type="ECO:0000313" key="3">
    <source>
        <dbReference type="Proteomes" id="UP000623467"/>
    </source>
</evidence>
<evidence type="ECO:0000313" key="2">
    <source>
        <dbReference type="EMBL" id="KAF7370170.1"/>
    </source>
</evidence>
<comment type="caution">
    <text evidence="2">The sequence shown here is derived from an EMBL/GenBank/DDBJ whole genome shotgun (WGS) entry which is preliminary data.</text>
</comment>
<organism evidence="2 3">
    <name type="scientific">Mycena sanguinolenta</name>
    <dbReference type="NCBI Taxonomy" id="230812"/>
    <lineage>
        <taxon>Eukaryota</taxon>
        <taxon>Fungi</taxon>
        <taxon>Dikarya</taxon>
        <taxon>Basidiomycota</taxon>
        <taxon>Agaricomycotina</taxon>
        <taxon>Agaricomycetes</taxon>
        <taxon>Agaricomycetidae</taxon>
        <taxon>Agaricales</taxon>
        <taxon>Marasmiineae</taxon>
        <taxon>Mycenaceae</taxon>
        <taxon>Mycena</taxon>
    </lineage>
</organism>
<feature type="compositionally biased region" description="Polar residues" evidence="1">
    <location>
        <begin position="13"/>
        <end position="22"/>
    </location>
</feature>
<dbReference type="Proteomes" id="UP000623467">
    <property type="component" value="Unassembled WGS sequence"/>
</dbReference>
<keyword evidence="3" id="KW-1185">Reference proteome</keyword>
<dbReference type="AlphaFoldDB" id="A0A8H6Z012"/>
<reference evidence="2" key="1">
    <citation type="submission" date="2020-05" db="EMBL/GenBank/DDBJ databases">
        <title>Mycena genomes resolve the evolution of fungal bioluminescence.</title>
        <authorList>
            <person name="Tsai I.J."/>
        </authorList>
    </citation>
    <scope>NUCLEOTIDE SEQUENCE</scope>
    <source>
        <strain evidence="2">160909Yilan</strain>
    </source>
</reference>
<proteinExistence type="predicted"/>
<evidence type="ECO:0000256" key="1">
    <source>
        <dbReference type="SAM" id="MobiDB-lite"/>
    </source>
</evidence>
<gene>
    <name evidence="2" type="ORF">MSAN_00647500</name>
</gene>
<name>A0A8H6Z012_9AGAR</name>
<protein>
    <submittedName>
        <fullName evidence="2">Uncharacterized protein</fullName>
    </submittedName>
</protein>